<reference evidence="1 2" key="1">
    <citation type="journal article" date="2014" name="Genome Announc.">
        <title>Draft Genome Sequence of the Haloacid-Degrading Burkholderia caribensis Strain MBA4.</title>
        <authorList>
            <person name="Pan Y."/>
            <person name="Kong K.F."/>
            <person name="Tsang J.S."/>
        </authorList>
    </citation>
    <scope>NUCLEOTIDE SEQUENCE [LARGE SCALE GENOMIC DNA]</scope>
    <source>
        <strain evidence="1 2">852011</strain>
    </source>
</reference>
<proteinExistence type="predicted"/>
<dbReference type="InterPro" id="IPR011050">
    <property type="entry name" value="Pectin_lyase_fold/virulence"/>
</dbReference>
<dbReference type="AlphaFoldDB" id="A0A9Q6WN09"/>
<organism evidence="1 2">
    <name type="scientific">Paraburkholderia caribensis</name>
    <dbReference type="NCBI Taxonomy" id="75105"/>
    <lineage>
        <taxon>Bacteria</taxon>
        <taxon>Pseudomonadati</taxon>
        <taxon>Pseudomonadota</taxon>
        <taxon>Betaproteobacteria</taxon>
        <taxon>Burkholderiales</taxon>
        <taxon>Burkholderiaceae</taxon>
        <taxon>Paraburkholderia</taxon>
    </lineage>
</organism>
<name>A0A9Q6WN09_9BURK</name>
<dbReference type="EMBL" id="CP015959">
    <property type="protein sequence ID" value="QLB64488.1"/>
    <property type="molecule type" value="Genomic_DNA"/>
</dbReference>
<accession>A0A9Q6WN09</accession>
<sequence length="680" mass="70942">MRRPSALSLLKIAQGDIMASVIIDVSASIIYNDSTKAAANATVIQNALNNVGTLTYVQVQVNSPGVYYCNQVVMPTNTSFLLGYGVTHRKPANYNLCMFINKGALQSPPVGDSNIGFFGQGTIDGNAASQTSLTQAVSAITANTFLYGIQGEISMINVKNFECAIANPFNTNGFFCQYIGTDAYFHDMNPNVARDFIHINGPSKHIVVDRCSGFSNDAFIALNAWDWHRSGPTVGDIVDVRINDCAYYGCTGLAGQTRTSSLVVFLPGTRTTGNGTGTGNVRNVSVDGWEVNMNTAPAAPASPGIAITGDFDQVNGSEYSGVGLVENVRITRGYYAMTNSNCSMMVVQKTPSGSPADGQNTLTVRNVVVEQVHCDASVGANGHIAVSIQVPYNTFNLDGLKFKDCEWTPSNLTSNQAFIQFGNKTVARQVIIDGLTINSSGATAPTAACFINQYSAGNAAVIDDLTLDGIVTAQGYQIPQSWFLLAGGVNNFRSRGNNITGPNGGADGQGICLVANTAYVGYGVVSDGYFNGVKAGVQINNASAAGVTLAWRDCKILNQTHPVFMNGAFTANVSYVGGMLSTGANLVRNVAGATTLSLFGTTVSGAGAQAVTVVSGTVRITKSDLAAITASGAVLTPQNNDIVNFAGTPSYAGAVVQGGGTGAGMYIYRGTGAAGWVKLN</sequence>
<evidence type="ECO:0000313" key="2">
    <source>
        <dbReference type="Proteomes" id="UP000509548"/>
    </source>
</evidence>
<dbReference type="Proteomes" id="UP000509548">
    <property type="component" value="Chromosome 2"/>
</dbReference>
<dbReference type="SUPFAM" id="SSF51126">
    <property type="entry name" value="Pectin lyase-like"/>
    <property type="match status" value="1"/>
</dbReference>
<gene>
    <name evidence="1" type="ORF">A9O66_18575</name>
</gene>
<protein>
    <submittedName>
        <fullName evidence="1">Uncharacterized protein</fullName>
    </submittedName>
</protein>
<evidence type="ECO:0000313" key="1">
    <source>
        <dbReference type="EMBL" id="QLB64488.1"/>
    </source>
</evidence>